<comment type="subcellular location">
    <subcellularLocation>
        <location evidence="1">Cell membrane</location>
        <topology evidence="1">Multi-pass membrane protein</topology>
    </subcellularLocation>
</comment>
<evidence type="ECO:0000256" key="5">
    <source>
        <dbReference type="ARBA" id="ARBA00023136"/>
    </source>
</evidence>
<dbReference type="EMBL" id="LT629695">
    <property type="protein sequence ID" value="SDH54106.1"/>
    <property type="molecule type" value="Genomic_DNA"/>
</dbReference>
<proteinExistence type="predicted"/>
<keyword evidence="3 6" id="KW-0812">Transmembrane</keyword>
<accession>A0A1G8D8Q1</accession>
<evidence type="ECO:0000256" key="3">
    <source>
        <dbReference type="ARBA" id="ARBA00022692"/>
    </source>
</evidence>
<evidence type="ECO:0000256" key="6">
    <source>
        <dbReference type="SAM" id="Phobius"/>
    </source>
</evidence>
<name>A0A1G8D8Q1_9MICO</name>
<feature type="transmembrane region" description="Helical" evidence="6">
    <location>
        <begin position="58"/>
        <end position="79"/>
    </location>
</feature>
<organism evidence="8 9">
    <name type="scientific">Agrococcus jejuensis</name>
    <dbReference type="NCBI Taxonomy" id="399736"/>
    <lineage>
        <taxon>Bacteria</taxon>
        <taxon>Bacillati</taxon>
        <taxon>Actinomycetota</taxon>
        <taxon>Actinomycetes</taxon>
        <taxon>Micrococcales</taxon>
        <taxon>Microbacteriaceae</taxon>
        <taxon>Agrococcus</taxon>
    </lineage>
</organism>
<sequence>MSSLRLAPMLLRPSTQGAAVLALPVVAFGVTTWLLGIVLGGARAFFTWSGSDAATYQMLAVVALALLAVPLATLGGSAARLSARRRDDRLAALRLLGATSGTVLALAVGEATILALVGAIVGASAAFATAPLIGLIPFAGEPLGSSAMLPPLWSVGLVVAVTLLAAASALLSMRRVMVTPLGVARRDAPARVHWAVVLVAVALMGVVYAVFSSFSTLGEALGIAVLIAILGAGFGIAMLVLNLLGPWIVGVQARIQVRNASSPARLIAARTVLESPKAAWRQVGGVALVTFVGVIAGVGSALLGSAGGDFFLADDIRTGLIITVVGSFITVACTVGLQQAASILDGRALSRALHHGGMDVGTMDAARRWAVLSPLLLVVAVSAIAAGVLVVPLLGMALLTQPLTVMITGGVVVLGVVLVGVGLLATRPLLRRVATAHVATA</sequence>
<protein>
    <submittedName>
        <fullName evidence="8">FtsX-like permease family protein</fullName>
    </submittedName>
</protein>
<feature type="transmembrane region" description="Helical" evidence="6">
    <location>
        <begin position="192"/>
        <end position="211"/>
    </location>
</feature>
<feature type="transmembrane region" description="Helical" evidence="6">
    <location>
        <begin position="405"/>
        <end position="425"/>
    </location>
</feature>
<keyword evidence="2" id="KW-1003">Cell membrane</keyword>
<keyword evidence="4 6" id="KW-1133">Transmembrane helix</keyword>
<feature type="transmembrane region" description="Helical" evidence="6">
    <location>
        <begin position="375"/>
        <end position="399"/>
    </location>
</feature>
<gene>
    <name evidence="8" type="ORF">SAMN04489720_1559</name>
</gene>
<keyword evidence="5 6" id="KW-0472">Membrane</keyword>
<dbReference type="OrthoDB" id="5118998at2"/>
<evidence type="ECO:0000313" key="9">
    <source>
        <dbReference type="Proteomes" id="UP000198822"/>
    </source>
</evidence>
<evidence type="ECO:0000259" key="7">
    <source>
        <dbReference type="Pfam" id="PF02687"/>
    </source>
</evidence>
<feature type="transmembrane region" description="Helical" evidence="6">
    <location>
        <begin position="20"/>
        <end position="46"/>
    </location>
</feature>
<dbReference type="Pfam" id="PF02687">
    <property type="entry name" value="FtsX"/>
    <property type="match status" value="1"/>
</dbReference>
<evidence type="ECO:0000313" key="8">
    <source>
        <dbReference type="EMBL" id="SDH54106.1"/>
    </source>
</evidence>
<dbReference type="GO" id="GO:0005886">
    <property type="term" value="C:plasma membrane"/>
    <property type="evidence" value="ECO:0007669"/>
    <property type="project" value="UniProtKB-SubCell"/>
</dbReference>
<evidence type="ECO:0000256" key="4">
    <source>
        <dbReference type="ARBA" id="ARBA00022989"/>
    </source>
</evidence>
<evidence type="ECO:0000256" key="2">
    <source>
        <dbReference type="ARBA" id="ARBA00022475"/>
    </source>
</evidence>
<feature type="transmembrane region" description="Helical" evidence="6">
    <location>
        <begin position="316"/>
        <end position="337"/>
    </location>
</feature>
<evidence type="ECO:0000256" key="1">
    <source>
        <dbReference type="ARBA" id="ARBA00004651"/>
    </source>
</evidence>
<dbReference type="InterPro" id="IPR003838">
    <property type="entry name" value="ABC3_permease_C"/>
</dbReference>
<feature type="transmembrane region" description="Helical" evidence="6">
    <location>
        <begin position="116"/>
        <end position="140"/>
    </location>
</feature>
<feature type="transmembrane region" description="Helical" evidence="6">
    <location>
        <begin position="223"/>
        <end position="249"/>
    </location>
</feature>
<feature type="transmembrane region" description="Helical" evidence="6">
    <location>
        <begin position="283"/>
        <end position="304"/>
    </location>
</feature>
<dbReference type="STRING" id="399736.SAMN04489720_1559"/>
<feature type="transmembrane region" description="Helical" evidence="6">
    <location>
        <begin position="152"/>
        <end position="171"/>
    </location>
</feature>
<feature type="domain" description="ABC3 transporter permease C-terminal" evidence="7">
    <location>
        <begin position="77"/>
        <end position="177"/>
    </location>
</feature>
<keyword evidence="9" id="KW-1185">Reference proteome</keyword>
<dbReference type="RefSeq" id="WP_092506840.1">
    <property type="nucleotide sequence ID" value="NZ_LT629695.1"/>
</dbReference>
<dbReference type="Proteomes" id="UP000198822">
    <property type="component" value="Chromosome I"/>
</dbReference>
<dbReference type="AlphaFoldDB" id="A0A1G8D8Q1"/>
<reference evidence="9" key="1">
    <citation type="submission" date="2016-10" db="EMBL/GenBank/DDBJ databases">
        <authorList>
            <person name="Varghese N."/>
            <person name="Submissions S."/>
        </authorList>
    </citation>
    <scope>NUCLEOTIDE SEQUENCE [LARGE SCALE GENOMIC DNA]</scope>
    <source>
        <strain evidence="9">DSM 22002</strain>
    </source>
</reference>